<organism evidence="2">
    <name type="scientific">uncultured Gemmatimonadota bacterium</name>
    <dbReference type="NCBI Taxonomy" id="203437"/>
    <lineage>
        <taxon>Bacteria</taxon>
        <taxon>Pseudomonadati</taxon>
        <taxon>Gemmatimonadota</taxon>
        <taxon>environmental samples</taxon>
    </lineage>
</organism>
<name>A0A6J4MTY1_9BACT</name>
<reference evidence="2" key="1">
    <citation type="submission" date="2020-02" db="EMBL/GenBank/DDBJ databases">
        <authorList>
            <person name="Meier V. D."/>
        </authorList>
    </citation>
    <scope>NUCLEOTIDE SEQUENCE</scope>
    <source>
        <strain evidence="2">AVDCRST_MAG68</strain>
    </source>
</reference>
<accession>A0A6J4MTY1</accession>
<feature type="region of interest" description="Disordered" evidence="1">
    <location>
        <begin position="1"/>
        <end position="50"/>
    </location>
</feature>
<sequence>PPTRPGRAPRRSSRGWTRPPRAAPPAPTAAAPPRVPAAPPRRALRSPPRR</sequence>
<dbReference type="EMBL" id="CADCTW010000233">
    <property type="protein sequence ID" value="CAA9368787.1"/>
    <property type="molecule type" value="Genomic_DNA"/>
</dbReference>
<evidence type="ECO:0000313" key="2">
    <source>
        <dbReference type="EMBL" id="CAA9368787.1"/>
    </source>
</evidence>
<gene>
    <name evidence="2" type="ORF">AVDCRST_MAG68-5219</name>
</gene>
<protein>
    <submittedName>
        <fullName evidence="2">Uncharacterized protein</fullName>
    </submittedName>
</protein>
<proteinExistence type="predicted"/>
<dbReference type="AlphaFoldDB" id="A0A6J4MTY1"/>
<feature type="non-terminal residue" evidence="2">
    <location>
        <position position="50"/>
    </location>
</feature>
<evidence type="ECO:0000256" key="1">
    <source>
        <dbReference type="SAM" id="MobiDB-lite"/>
    </source>
</evidence>
<feature type="non-terminal residue" evidence="2">
    <location>
        <position position="1"/>
    </location>
</feature>